<protein>
    <submittedName>
        <fullName evidence="1">Uncharacterized protein</fullName>
    </submittedName>
</protein>
<accession>A0A8E6LA65</accession>
<dbReference type="EMBL" id="MZ156797">
    <property type="protein sequence ID" value="QVQ59157.1"/>
    <property type="molecule type" value="Genomic_DNA"/>
</dbReference>
<reference evidence="1" key="1">
    <citation type="submission" date="2021-05" db="EMBL/GenBank/DDBJ databases">
        <authorList>
            <person name="Zhang X."/>
        </authorList>
    </citation>
    <scope>NUCLEOTIDE SEQUENCE</scope>
    <source>
        <plasmid evidence="1">p59001-phv</plasmid>
    </source>
</reference>
<keyword evidence="1" id="KW-0614">Plasmid</keyword>
<dbReference type="AlphaFoldDB" id="A0A8E6LA65"/>
<evidence type="ECO:0000313" key="1">
    <source>
        <dbReference type="EMBL" id="QVQ59157.1"/>
    </source>
</evidence>
<geneLocation type="plasmid" evidence="1">
    <name>p59001-phv</name>
</geneLocation>
<sequence length="41" mass="4798">MFSCKEQSLCIWLVSILQTEIQHKLNQLLFIDLHTAIVLNI</sequence>
<proteinExistence type="predicted"/>
<organism evidence="1">
    <name type="scientific">Klebsiella pneumoniae</name>
    <dbReference type="NCBI Taxonomy" id="573"/>
    <lineage>
        <taxon>Bacteria</taxon>
        <taxon>Pseudomonadati</taxon>
        <taxon>Pseudomonadota</taxon>
        <taxon>Gammaproteobacteria</taxon>
        <taxon>Enterobacterales</taxon>
        <taxon>Enterobacteriaceae</taxon>
        <taxon>Klebsiella/Raoultella group</taxon>
        <taxon>Klebsiella</taxon>
        <taxon>Klebsiella pneumoniae complex</taxon>
    </lineage>
</organism>
<name>A0A8E6LA65_KLEPN</name>